<dbReference type="EMBL" id="CP114014">
    <property type="protein sequence ID" value="XAY07841.1"/>
    <property type="molecule type" value="Genomic_DNA"/>
</dbReference>
<proteinExistence type="predicted"/>
<gene>
    <name evidence="1" type="ORF">DSM112329_04733</name>
</gene>
<name>A0AAU7B1F7_9ACTN</name>
<organism evidence="1">
    <name type="scientific">Paraconexibacter sp. AEG42_29</name>
    <dbReference type="NCBI Taxonomy" id="2997339"/>
    <lineage>
        <taxon>Bacteria</taxon>
        <taxon>Bacillati</taxon>
        <taxon>Actinomycetota</taxon>
        <taxon>Thermoleophilia</taxon>
        <taxon>Solirubrobacterales</taxon>
        <taxon>Paraconexibacteraceae</taxon>
        <taxon>Paraconexibacter</taxon>
    </lineage>
</organism>
<accession>A0AAU7B1F7</accession>
<evidence type="ECO:0000313" key="1">
    <source>
        <dbReference type="EMBL" id="XAY07841.1"/>
    </source>
</evidence>
<dbReference type="AlphaFoldDB" id="A0AAU7B1F7"/>
<reference evidence="1" key="1">
    <citation type="submission" date="2022-12" db="EMBL/GenBank/DDBJ databases">
        <title>Paraconexibacter alkalitolerans sp. nov. and Baekduia alba sp. nov., isolated from soil and emended description of the genera Paraconexibacter (Chun et al., 2020) and Baekduia (An et al., 2020).</title>
        <authorList>
            <person name="Vieira S."/>
            <person name="Huber K.J."/>
            <person name="Geppert A."/>
            <person name="Wolf J."/>
            <person name="Neumann-Schaal M."/>
            <person name="Muesken M."/>
            <person name="Overmann J."/>
        </authorList>
    </citation>
    <scope>NUCLEOTIDE SEQUENCE</scope>
    <source>
        <strain evidence="1">AEG42_29</strain>
    </source>
</reference>
<protein>
    <submittedName>
        <fullName evidence="1">Uncharacterized protein</fullName>
    </submittedName>
</protein>
<dbReference type="KEGG" id="parq:DSM112329_04733"/>
<sequence length="138" mass="14980">MLPCGFSSSLLGNVMPGERCAVGGLVFVDERHIEARFAVCDDAVRVDAIARLRWWAHGSPWTLKVADGLHPVNPFPGTWYPLACSSCGRHGEVSATAMPYVRCAAWVLLPCRCGGVFLPTRRTDDPTSDSRTPDPKAP</sequence>